<feature type="non-terminal residue" evidence="1">
    <location>
        <position position="1"/>
    </location>
</feature>
<comment type="caution">
    <text evidence="1">The sequence shown here is derived from an EMBL/GenBank/DDBJ whole genome shotgun (WGS) entry which is preliminary data.</text>
</comment>
<reference evidence="1 2" key="1">
    <citation type="submission" date="2021-06" db="EMBL/GenBank/DDBJ databases">
        <authorList>
            <person name="Kallberg Y."/>
            <person name="Tangrot J."/>
            <person name="Rosling A."/>
        </authorList>
    </citation>
    <scope>NUCLEOTIDE SEQUENCE [LARGE SCALE GENOMIC DNA]</scope>
    <source>
        <strain evidence="1 2">120-4 pot B 10/14</strain>
    </source>
</reference>
<sequence length="40" mass="4187">GGALVPETLGTDHTQEFVFNTAILENTVAGLPEPPINEPP</sequence>
<evidence type="ECO:0000313" key="1">
    <source>
        <dbReference type="EMBL" id="CAG8839179.1"/>
    </source>
</evidence>
<protein>
    <submittedName>
        <fullName evidence="1">747_t:CDS:1</fullName>
    </submittedName>
</protein>
<accession>A0ABN7WRQ0</accession>
<proteinExistence type="predicted"/>
<keyword evidence="2" id="KW-1185">Reference proteome</keyword>
<evidence type="ECO:0000313" key="2">
    <source>
        <dbReference type="Proteomes" id="UP000789901"/>
    </source>
</evidence>
<dbReference type="Proteomes" id="UP000789901">
    <property type="component" value="Unassembled WGS sequence"/>
</dbReference>
<dbReference type="EMBL" id="CAJVQB010059897">
    <property type="protein sequence ID" value="CAG8839179.1"/>
    <property type="molecule type" value="Genomic_DNA"/>
</dbReference>
<gene>
    <name evidence="1" type="ORF">GMARGA_LOCUS34330</name>
</gene>
<name>A0ABN7WRQ0_GIGMA</name>
<organism evidence="1 2">
    <name type="scientific">Gigaspora margarita</name>
    <dbReference type="NCBI Taxonomy" id="4874"/>
    <lineage>
        <taxon>Eukaryota</taxon>
        <taxon>Fungi</taxon>
        <taxon>Fungi incertae sedis</taxon>
        <taxon>Mucoromycota</taxon>
        <taxon>Glomeromycotina</taxon>
        <taxon>Glomeromycetes</taxon>
        <taxon>Diversisporales</taxon>
        <taxon>Gigasporaceae</taxon>
        <taxon>Gigaspora</taxon>
    </lineage>
</organism>